<gene>
    <name evidence="1" type="ORF">K458DRAFT_389728</name>
</gene>
<proteinExistence type="predicted"/>
<reference evidence="1" key="1">
    <citation type="journal article" date="2020" name="Stud. Mycol.">
        <title>101 Dothideomycetes genomes: a test case for predicting lifestyles and emergence of pathogens.</title>
        <authorList>
            <person name="Haridas S."/>
            <person name="Albert R."/>
            <person name="Binder M."/>
            <person name="Bloem J."/>
            <person name="Labutti K."/>
            <person name="Salamov A."/>
            <person name="Andreopoulos B."/>
            <person name="Baker S."/>
            <person name="Barry K."/>
            <person name="Bills G."/>
            <person name="Bluhm B."/>
            <person name="Cannon C."/>
            <person name="Castanera R."/>
            <person name="Culley D."/>
            <person name="Daum C."/>
            <person name="Ezra D."/>
            <person name="Gonzalez J."/>
            <person name="Henrissat B."/>
            <person name="Kuo A."/>
            <person name="Liang C."/>
            <person name="Lipzen A."/>
            <person name="Lutzoni F."/>
            <person name="Magnuson J."/>
            <person name="Mondo S."/>
            <person name="Nolan M."/>
            <person name="Ohm R."/>
            <person name="Pangilinan J."/>
            <person name="Park H.-J."/>
            <person name="Ramirez L."/>
            <person name="Alfaro M."/>
            <person name="Sun H."/>
            <person name="Tritt A."/>
            <person name="Yoshinaga Y."/>
            <person name="Zwiers L.-H."/>
            <person name="Turgeon B."/>
            <person name="Goodwin S."/>
            <person name="Spatafora J."/>
            <person name="Crous P."/>
            <person name="Grigoriev I."/>
        </authorList>
    </citation>
    <scope>NUCLEOTIDE SEQUENCE</scope>
    <source>
        <strain evidence="1">CBS 122367</strain>
    </source>
</reference>
<organism evidence="1 2">
    <name type="scientific">Lentithecium fluviatile CBS 122367</name>
    <dbReference type="NCBI Taxonomy" id="1168545"/>
    <lineage>
        <taxon>Eukaryota</taxon>
        <taxon>Fungi</taxon>
        <taxon>Dikarya</taxon>
        <taxon>Ascomycota</taxon>
        <taxon>Pezizomycotina</taxon>
        <taxon>Dothideomycetes</taxon>
        <taxon>Pleosporomycetidae</taxon>
        <taxon>Pleosporales</taxon>
        <taxon>Massarineae</taxon>
        <taxon>Lentitheciaceae</taxon>
        <taxon>Lentithecium</taxon>
    </lineage>
</organism>
<evidence type="ECO:0000313" key="2">
    <source>
        <dbReference type="Proteomes" id="UP000799291"/>
    </source>
</evidence>
<dbReference type="AlphaFoldDB" id="A0A6G1J0R0"/>
<protein>
    <submittedName>
        <fullName evidence="1">Uncharacterized protein</fullName>
    </submittedName>
</protein>
<keyword evidence="2" id="KW-1185">Reference proteome</keyword>
<dbReference type="EMBL" id="MU005583">
    <property type="protein sequence ID" value="KAF2683803.1"/>
    <property type="molecule type" value="Genomic_DNA"/>
</dbReference>
<accession>A0A6G1J0R0</accession>
<dbReference type="Proteomes" id="UP000799291">
    <property type="component" value="Unassembled WGS sequence"/>
</dbReference>
<name>A0A6G1J0R0_9PLEO</name>
<evidence type="ECO:0000313" key="1">
    <source>
        <dbReference type="EMBL" id="KAF2683803.1"/>
    </source>
</evidence>
<sequence>MCRNPLYGPAAQLHSANTADPEIRFKGYWEVIANLSLDLDQRDIVKRIWTVAHPLALTQLDLFGHETDCESLDCYLDGILMDLHHHFAEDAANDPMDDLIRRYIAHSLTHPDDRPSDDFQREPLWNMVTLMSLCPTMQFGSDLPESDSSAP</sequence>